<dbReference type="Proteomes" id="UP000093044">
    <property type="component" value="Chromosome"/>
</dbReference>
<evidence type="ECO:0000313" key="3">
    <source>
        <dbReference type="Proteomes" id="UP000093044"/>
    </source>
</evidence>
<dbReference type="STRING" id="1197717.BED41_13405"/>
<keyword evidence="3" id="KW-1185">Reference proteome</keyword>
<accession>A0A1B2I7R9</accession>
<evidence type="ECO:0000313" key="2">
    <source>
        <dbReference type="EMBL" id="ANZ46001.1"/>
    </source>
</evidence>
<dbReference type="AlphaFoldDB" id="A0A1B2I7R9"/>
<dbReference type="SUPFAM" id="SSF53448">
    <property type="entry name" value="Nucleotide-diphospho-sugar transferases"/>
    <property type="match status" value="1"/>
</dbReference>
<reference evidence="2" key="1">
    <citation type="submission" date="2016-08" db="EMBL/GenBank/DDBJ databases">
        <title>Complete genome of Cloacibacillus porcorum.</title>
        <authorList>
            <person name="Looft T."/>
            <person name="Bayles D.O."/>
            <person name="Alt D.P."/>
        </authorList>
    </citation>
    <scope>NUCLEOTIDE SEQUENCE [LARGE SCALE GENOMIC DNA]</scope>
    <source>
        <strain evidence="2">CL-84</strain>
    </source>
</reference>
<dbReference type="Pfam" id="PF00535">
    <property type="entry name" value="Glycos_transf_2"/>
    <property type="match status" value="1"/>
</dbReference>
<gene>
    <name evidence="2" type="ORF">BED41_13405</name>
</gene>
<evidence type="ECO:0000259" key="1">
    <source>
        <dbReference type="Pfam" id="PF00535"/>
    </source>
</evidence>
<dbReference type="InterPro" id="IPR029044">
    <property type="entry name" value="Nucleotide-diphossugar_trans"/>
</dbReference>
<name>A0A1B2I7R9_9BACT</name>
<dbReference type="PANTHER" id="PTHR22916:SF3">
    <property type="entry name" value="UDP-GLCNAC:BETAGAL BETA-1,3-N-ACETYLGLUCOSAMINYLTRANSFERASE-LIKE PROTEIN 1"/>
    <property type="match status" value="1"/>
</dbReference>
<dbReference type="EMBL" id="CP016757">
    <property type="protein sequence ID" value="ANZ46001.1"/>
    <property type="molecule type" value="Genomic_DNA"/>
</dbReference>
<dbReference type="OrthoDB" id="199095at2"/>
<dbReference type="KEGG" id="cpor:BED41_13405"/>
<dbReference type="InterPro" id="IPR001173">
    <property type="entry name" value="Glyco_trans_2-like"/>
</dbReference>
<organism evidence="2 3">
    <name type="scientific">Cloacibacillus porcorum</name>
    <dbReference type="NCBI Taxonomy" id="1197717"/>
    <lineage>
        <taxon>Bacteria</taxon>
        <taxon>Thermotogati</taxon>
        <taxon>Synergistota</taxon>
        <taxon>Synergistia</taxon>
        <taxon>Synergistales</taxon>
        <taxon>Synergistaceae</taxon>
        <taxon>Cloacibacillus</taxon>
    </lineage>
</organism>
<sequence length="329" mass="38500">MSDNTVLLSICCFAYNHEKYIRETLDGFLKQEVPFKYEVIIHDDASTDSTQKIIREYECKYPEVIKPIYQKQNQYSQGVNIFCTHISPCIKGRYIALCEGDDYWLDANKLKKQIDFMEVHREYIATTHQCIIVNDDGCPTARYSPTFLYVSKQARVFTYNDAEKFLLPGQTATLVFRRRAIVDYNLSNWAPLLDFSLVAFLSMQGDIYVFPDIMSAYRSMATNGSSYSVRYKRKSDTGSYILREEIERKAGLVFGRPFLYKSKRTRYVVDAIVNYLCTRSHTELEFIYKIYKKRNILLLILIYLPHIIGRIVQKIIFKIKNDAFLSSLK</sequence>
<dbReference type="RefSeq" id="WP_066747343.1">
    <property type="nucleotide sequence ID" value="NZ_CP016757.1"/>
</dbReference>
<proteinExistence type="predicted"/>
<protein>
    <recommendedName>
        <fullName evidence="1">Glycosyltransferase 2-like domain-containing protein</fullName>
    </recommendedName>
</protein>
<dbReference type="GO" id="GO:0016758">
    <property type="term" value="F:hexosyltransferase activity"/>
    <property type="evidence" value="ECO:0007669"/>
    <property type="project" value="UniProtKB-ARBA"/>
</dbReference>
<dbReference type="GeneID" id="83058843"/>
<dbReference type="Gene3D" id="3.90.550.10">
    <property type="entry name" value="Spore Coat Polysaccharide Biosynthesis Protein SpsA, Chain A"/>
    <property type="match status" value="1"/>
</dbReference>
<feature type="domain" description="Glycosyltransferase 2-like" evidence="1">
    <location>
        <begin position="9"/>
        <end position="135"/>
    </location>
</feature>
<dbReference type="PANTHER" id="PTHR22916">
    <property type="entry name" value="GLYCOSYLTRANSFERASE"/>
    <property type="match status" value="1"/>
</dbReference>